<feature type="region of interest" description="Disordered" evidence="1">
    <location>
        <begin position="817"/>
        <end position="917"/>
    </location>
</feature>
<protein>
    <submittedName>
        <fullName evidence="2">Uncharacterized protein</fullName>
    </submittedName>
</protein>
<feature type="compositionally biased region" description="Polar residues" evidence="1">
    <location>
        <begin position="883"/>
        <end position="904"/>
    </location>
</feature>
<keyword evidence="3" id="KW-1185">Reference proteome</keyword>
<reference evidence="2" key="1">
    <citation type="submission" date="2014-03" db="EMBL/GenBank/DDBJ databases">
        <authorList>
            <person name="Casaregola S."/>
        </authorList>
    </citation>
    <scope>NUCLEOTIDE SEQUENCE [LARGE SCALE GENOMIC DNA]</scope>
    <source>
        <strain evidence="2">CLIB 918</strain>
    </source>
</reference>
<feature type="compositionally biased region" description="Low complexity" evidence="1">
    <location>
        <begin position="974"/>
        <end position="1030"/>
    </location>
</feature>
<proteinExistence type="predicted"/>
<sequence>MNTSRDSDLPQFKSCRNNQQHQEPLFASSYVPQCSQTSSELQHLQLDDGKVNDTEQYKDFKNSHVLSPCLHRQQEQQEIYSKLMQMHSLDQQRGPLKTPPVPARSRPTYTVKSQYQSVDSPASNFNTLTDSNGYIQNAGQSSGNMSTIYSQVQHLDNSPPLSDHLLKIIVTPNTVRVLSCRDTKDASSKSITAIISDLTARLATGHADCDTGFQSSSRLSPAETLARYLWSVKYHLLQEQALFHSPSSYGSPTHGQQLGLLLKFWQFFTTMSTTTALTCSLIEDYKLAAGCSSSAKNDATAASVNHVPFWLAAKRMLVQTGTAALGTQLRQDGVRALLHVIVAVPKDSHVPVEAMIIVHDGSVCKPALSYNGPGLTIANESSNCGGYVQPKTTTESVSGTSTKRQTGEEVPKSTGRDVAISTLPAEPLAIPPAPKVELMRRGGIHAARPRMMPSAPPLVAKPTSSITSTKSHSPQRNPNSSRPDGTDVMNRGNSSSLDCLFRDYLEAAQRFVEMPLVDSRKYTVLNKEYQNDKSYDAPGPVMPVGTTTVATADTHNVYPKAKPEYYQNSRARNLDPESGVAHMLPESGITTSDTKDHNNAEVCDSYFSEVAPNMAFYIPPPVPEKDLKYQAVGARAPTPTLDGAPAHAATKASAARRFSIGPIETSHGSHRLPNCSEVSMSSVNLSKECSAEAQTCDTVATKELGLQKTNSQIPIQILTPENIPETVIQQENSECLSIQENFGKELSGHTNGDLDETCHVGETLDANAGEESTHTSHYTFPETKSMCNSSEQGDVLASTRRRYRRGLRVWLHEVFRPSDPDTCVSTPRDGADDASPTTSTGANDTSPSPSPSPLGHAFESLGAVATAHEKSSTERLPEPQVQPDATSLASPQESLASQSRTNLADTRAGRPLGQWPTAGAARMVNGAVPRPQTGSAMEHELFWRSARPPPPSRQPPLAVSRVEFRRLRTSTFEPTRLSNRSPSSSSSSYTSSSGGSLRSTSSNRAHWMRPAGPGPSAARATALASLPALSDNSDDDGVANGSAAHLAPDPRQHGQQELREYYNVPMFRTLSVISSENSPRSTLWIDDW</sequence>
<feature type="region of interest" description="Disordered" evidence="1">
    <location>
        <begin position="447"/>
        <end position="492"/>
    </location>
</feature>
<feature type="compositionally biased region" description="Polar residues" evidence="1">
    <location>
        <begin position="386"/>
        <end position="404"/>
    </location>
</feature>
<dbReference type="EMBL" id="CCBN010000022">
    <property type="protein sequence ID" value="CDO57491.1"/>
    <property type="molecule type" value="Genomic_DNA"/>
</dbReference>
<feature type="region of interest" description="Disordered" evidence="1">
    <location>
        <begin position="386"/>
        <end position="426"/>
    </location>
</feature>
<evidence type="ECO:0000313" key="3">
    <source>
        <dbReference type="Proteomes" id="UP000242525"/>
    </source>
</evidence>
<feature type="region of interest" description="Disordered" evidence="1">
    <location>
        <begin position="970"/>
        <end position="1054"/>
    </location>
</feature>
<dbReference type="AlphaFoldDB" id="A0A0J9XJ36"/>
<evidence type="ECO:0000313" key="2">
    <source>
        <dbReference type="EMBL" id="CDO57491.1"/>
    </source>
</evidence>
<accession>A0A0J9XJ36</accession>
<organism evidence="2 3">
    <name type="scientific">Geotrichum candidum</name>
    <name type="common">Oospora lactis</name>
    <name type="synonym">Dipodascus geotrichum</name>
    <dbReference type="NCBI Taxonomy" id="1173061"/>
    <lineage>
        <taxon>Eukaryota</taxon>
        <taxon>Fungi</taxon>
        <taxon>Dikarya</taxon>
        <taxon>Ascomycota</taxon>
        <taxon>Saccharomycotina</taxon>
        <taxon>Dipodascomycetes</taxon>
        <taxon>Dipodascales</taxon>
        <taxon>Dipodascaceae</taxon>
        <taxon>Geotrichum</taxon>
    </lineage>
</organism>
<comment type="caution">
    <text evidence="2">The sequence shown here is derived from an EMBL/GenBank/DDBJ whole genome shotgun (WGS) entry which is preliminary data.</text>
</comment>
<name>A0A0J9XJ36_GEOCN</name>
<dbReference type="Proteomes" id="UP000242525">
    <property type="component" value="Unassembled WGS sequence"/>
</dbReference>
<feature type="compositionally biased region" description="Polar residues" evidence="1">
    <location>
        <begin position="835"/>
        <end position="847"/>
    </location>
</feature>
<feature type="region of interest" description="Disordered" evidence="1">
    <location>
        <begin position="767"/>
        <end position="796"/>
    </location>
</feature>
<feature type="compositionally biased region" description="Basic and acidic residues" evidence="1">
    <location>
        <begin position="405"/>
        <end position="415"/>
    </location>
</feature>
<feature type="compositionally biased region" description="Polar residues" evidence="1">
    <location>
        <begin position="462"/>
        <end position="483"/>
    </location>
</feature>
<gene>
    <name evidence="2" type="ORF">BN980_GECA22s00626g</name>
</gene>
<evidence type="ECO:0000256" key="1">
    <source>
        <dbReference type="SAM" id="MobiDB-lite"/>
    </source>
</evidence>
<feature type="compositionally biased region" description="Basic and acidic residues" evidence="1">
    <location>
        <begin position="867"/>
        <end position="877"/>
    </location>
</feature>